<feature type="domain" description="Helix-turn-helix type 11" evidence="1">
    <location>
        <begin position="11"/>
        <end position="52"/>
    </location>
</feature>
<keyword evidence="5" id="KW-1185">Reference proteome</keyword>
<dbReference type="Pfam" id="PF25583">
    <property type="entry name" value="WCX"/>
    <property type="match status" value="1"/>
</dbReference>
<dbReference type="AlphaFoldDB" id="A0A9X2S8V4"/>
<feature type="domain" description="WYL" evidence="2">
    <location>
        <begin position="145"/>
        <end position="210"/>
    </location>
</feature>
<evidence type="ECO:0000259" key="3">
    <source>
        <dbReference type="Pfam" id="PF25583"/>
    </source>
</evidence>
<feature type="domain" description="WCX" evidence="3">
    <location>
        <begin position="238"/>
        <end position="314"/>
    </location>
</feature>
<evidence type="ECO:0000259" key="2">
    <source>
        <dbReference type="Pfam" id="PF13280"/>
    </source>
</evidence>
<dbReference type="InterPro" id="IPR013196">
    <property type="entry name" value="HTH_11"/>
</dbReference>
<dbReference type="EMBL" id="JANIPJ010000007">
    <property type="protein sequence ID" value="MCR2804545.1"/>
    <property type="molecule type" value="Genomic_DNA"/>
</dbReference>
<dbReference type="Pfam" id="PF08279">
    <property type="entry name" value="HTH_11"/>
    <property type="match status" value="1"/>
</dbReference>
<sequence>MKEQLIRFMRIINLVQSRPGILAKELAQRCETTERTIYRDLEALSAMNIPISNMGHGKGYSFISNFSMYPLDWTEQEALAFSLLPSMLEPVSSLIPAGFDSAYEKVMGTHNREKKQRTDIVQHVADIIQLGTPAYREEGQSFLFDIIQAALSGQTIHTVYYSQYRDAETERLIDPYYLVPRDYRFYVIGFCHKAQDIRTFRISRFKQVEVLDRTFDKGDFNLKQYMKNTWSIERGNESIRFKVLFRGDAVRYVKEEEMFLKPRMTQRKDGSLLFEVTVNHDRELLNWLSQYGPDAEIIEPKHYRDVMRERLERWKRVYET</sequence>
<proteinExistence type="predicted"/>
<dbReference type="PROSITE" id="PS52050">
    <property type="entry name" value="WYL"/>
    <property type="match status" value="1"/>
</dbReference>
<protein>
    <submittedName>
        <fullName evidence="4">Transcriptional regulator</fullName>
    </submittedName>
</protein>
<dbReference type="Proteomes" id="UP001141950">
    <property type="component" value="Unassembled WGS sequence"/>
</dbReference>
<evidence type="ECO:0000259" key="1">
    <source>
        <dbReference type="Pfam" id="PF08279"/>
    </source>
</evidence>
<dbReference type="PIRSF" id="PIRSF016838">
    <property type="entry name" value="PafC"/>
    <property type="match status" value="1"/>
</dbReference>
<dbReference type="InterPro" id="IPR036388">
    <property type="entry name" value="WH-like_DNA-bd_sf"/>
</dbReference>
<dbReference type="InterPro" id="IPR028349">
    <property type="entry name" value="PafC-like"/>
</dbReference>
<dbReference type="PANTHER" id="PTHR34580">
    <property type="match status" value="1"/>
</dbReference>
<dbReference type="Pfam" id="PF13280">
    <property type="entry name" value="WYL"/>
    <property type="match status" value="1"/>
</dbReference>
<dbReference type="RefSeq" id="WP_257445641.1">
    <property type="nucleotide sequence ID" value="NZ_JANIPJ010000007.1"/>
</dbReference>
<dbReference type="Gene3D" id="1.10.10.10">
    <property type="entry name" value="Winged helix-like DNA-binding domain superfamily/Winged helix DNA-binding domain"/>
    <property type="match status" value="1"/>
</dbReference>
<reference evidence="4" key="1">
    <citation type="submission" date="2022-08" db="EMBL/GenBank/DDBJ databases">
        <title>The genomic sequence of strain Paenibacillus sp. SCIV0701.</title>
        <authorList>
            <person name="Zhao H."/>
        </authorList>
    </citation>
    <scope>NUCLEOTIDE SEQUENCE</scope>
    <source>
        <strain evidence="4">SCIV0701</strain>
    </source>
</reference>
<evidence type="ECO:0000313" key="4">
    <source>
        <dbReference type="EMBL" id="MCR2804545.1"/>
    </source>
</evidence>
<dbReference type="SUPFAM" id="SSF46785">
    <property type="entry name" value="Winged helix' DNA-binding domain"/>
    <property type="match status" value="1"/>
</dbReference>
<comment type="caution">
    <text evidence="4">The sequence shown here is derived from an EMBL/GenBank/DDBJ whole genome shotgun (WGS) entry which is preliminary data.</text>
</comment>
<evidence type="ECO:0000313" key="5">
    <source>
        <dbReference type="Proteomes" id="UP001141950"/>
    </source>
</evidence>
<accession>A0A9X2S8V4</accession>
<gene>
    <name evidence="4" type="ORF">NQZ67_11725</name>
</gene>
<dbReference type="InterPro" id="IPR026881">
    <property type="entry name" value="WYL_dom"/>
</dbReference>
<dbReference type="PANTHER" id="PTHR34580:SF1">
    <property type="entry name" value="PROTEIN PAFC"/>
    <property type="match status" value="1"/>
</dbReference>
<name>A0A9X2S8V4_9BACL</name>
<dbReference type="InterPro" id="IPR036390">
    <property type="entry name" value="WH_DNA-bd_sf"/>
</dbReference>
<organism evidence="4 5">
    <name type="scientific">Paenibacillus soyae</name>
    <dbReference type="NCBI Taxonomy" id="2969249"/>
    <lineage>
        <taxon>Bacteria</taxon>
        <taxon>Bacillati</taxon>
        <taxon>Bacillota</taxon>
        <taxon>Bacilli</taxon>
        <taxon>Bacillales</taxon>
        <taxon>Paenibacillaceae</taxon>
        <taxon>Paenibacillus</taxon>
    </lineage>
</organism>
<dbReference type="InterPro" id="IPR057727">
    <property type="entry name" value="WCX_dom"/>
</dbReference>
<dbReference type="InterPro" id="IPR051534">
    <property type="entry name" value="CBASS_pafABC_assoc_protein"/>
</dbReference>